<evidence type="ECO:0000313" key="5">
    <source>
        <dbReference type="Proteomes" id="UP000887159"/>
    </source>
</evidence>
<feature type="domain" description="C2H2-type" evidence="3">
    <location>
        <begin position="675"/>
        <end position="697"/>
    </location>
</feature>
<dbReference type="Pfam" id="PF13894">
    <property type="entry name" value="zf-C2H2_4"/>
    <property type="match status" value="1"/>
</dbReference>
<proteinExistence type="predicted"/>
<dbReference type="AlphaFoldDB" id="A0A8X6RDF7"/>
<dbReference type="Pfam" id="PF00096">
    <property type="entry name" value="zf-C2H2"/>
    <property type="match status" value="3"/>
</dbReference>
<keyword evidence="5" id="KW-1185">Reference proteome</keyword>
<feature type="compositionally biased region" description="Basic and acidic residues" evidence="2">
    <location>
        <begin position="568"/>
        <end position="583"/>
    </location>
</feature>
<evidence type="ECO:0000259" key="3">
    <source>
        <dbReference type="PROSITE" id="PS50157"/>
    </source>
</evidence>
<keyword evidence="1" id="KW-0863">Zinc-finger</keyword>
<dbReference type="InterPro" id="IPR013087">
    <property type="entry name" value="Znf_C2H2_type"/>
</dbReference>
<keyword evidence="1" id="KW-0862">Zinc</keyword>
<evidence type="ECO:0000256" key="2">
    <source>
        <dbReference type="SAM" id="MobiDB-lite"/>
    </source>
</evidence>
<dbReference type="Gene3D" id="3.30.160.60">
    <property type="entry name" value="Classic Zinc Finger"/>
    <property type="match status" value="4"/>
</dbReference>
<feature type="domain" description="C2H2-type" evidence="3">
    <location>
        <begin position="620"/>
        <end position="648"/>
    </location>
</feature>
<dbReference type="PROSITE" id="PS50157">
    <property type="entry name" value="ZINC_FINGER_C2H2_2"/>
    <property type="match status" value="5"/>
</dbReference>
<dbReference type="InterPro" id="IPR036236">
    <property type="entry name" value="Znf_C2H2_sf"/>
</dbReference>
<accession>A0A8X6RDF7</accession>
<dbReference type="GO" id="GO:0008270">
    <property type="term" value="F:zinc ion binding"/>
    <property type="evidence" value="ECO:0007669"/>
    <property type="project" value="UniProtKB-KW"/>
</dbReference>
<evidence type="ECO:0000313" key="4">
    <source>
        <dbReference type="EMBL" id="GFX92600.1"/>
    </source>
</evidence>
<name>A0A8X6RDF7_TRICX</name>
<gene>
    <name evidence="4" type="primary">Znf592</name>
    <name evidence="4" type="ORF">TNCV_3959381</name>
</gene>
<keyword evidence="1" id="KW-0479">Metal-binding</keyword>
<dbReference type="EMBL" id="BMAU01021153">
    <property type="protein sequence ID" value="GFX92600.1"/>
    <property type="molecule type" value="Genomic_DNA"/>
</dbReference>
<dbReference type="PROSITE" id="PS00028">
    <property type="entry name" value="ZINC_FINGER_C2H2_1"/>
    <property type="match status" value="7"/>
</dbReference>
<dbReference type="PANTHER" id="PTHR47222">
    <property type="entry name" value="ZINC FINGER PROTEIN 532-RELATED"/>
    <property type="match status" value="1"/>
</dbReference>
<sequence>MNMTSVATNILKLPPKQIQVSPDKLSISTSVSSPLVSNSICTVSSDSNDPSVNCSPVNVLKQNDVTDLSFKERNLQLLTTNAVSPFFPKISRLTKTPIELHCCSGCRDTFAFKSSLRFHLDRRSILIQFPCEACKSVQIFFNRCSLLSHIRSHENKNEPSDIEKAVVNPLPLELMIDVQTEDVNTLQDELNCMYEANEMPPSELEFSINDDDTIIIKEKPIPTNALKVKCVDCNEEFENAEARKEHLTNGGKIPVLISPCNKCGMVCPSKCSLKAHQRLHLQISPYICPECGENPDEYWEKFQNHVKYKCFHHARSIGCRCPVCKRVSPSRESVLKHMELHTEKYLKCDSCNQAYMTMLSFEDHVKEHVGKCVKVCSIYRCSLCDVVFLNTDQLLIHRTAHLKEELSVYVFNCMQCGKTVENKGQLLDHIKNSHPEVYKLISQDERIEANSSSQPTTSYIGKIEYKKRLDAHLSKNHVDKLEYCSVCPICNELLPTVHGALNHLRVEHFLVTKDSVNQEESDVNAGNKNVTCHFCRTALDGDAELQEHLKTKHHVDNQKQQNKQQPASEEKEQPASEEKEQPLKKQGVKENICGKCDFQSSDREVFKKHVLTHQKKKDSFQCQECGFCFVVEPSLIKHLIVNHKIKDPKKYIEEEGTNFMSNSKNTAEVFSCDSLMCSVCFASFPTRGQLKAHMRSHGLAYLAFIQADKTVAPS</sequence>
<dbReference type="SMART" id="SM00355">
    <property type="entry name" value="ZnF_C2H2"/>
    <property type="match status" value="13"/>
</dbReference>
<evidence type="ECO:0000256" key="1">
    <source>
        <dbReference type="PROSITE-ProRule" id="PRU00042"/>
    </source>
</evidence>
<feature type="region of interest" description="Disordered" evidence="2">
    <location>
        <begin position="551"/>
        <end position="586"/>
    </location>
</feature>
<comment type="caution">
    <text evidence="4">The sequence shown here is derived from an EMBL/GenBank/DDBJ whole genome shotgun (WGS) entry which is preliminary data.</text>
</comment>
<dbReference type="Pfam" id="PF25412">
    <property type="entry name" value="zf-C2H2_ZNF592"/>
    <property type="match status" value="1"/>
</dbReference>
<dbReference type="InterPro" id="IPR057356">
    <property type="entry name" value="Znf-C2H2_ZNF592"/>
</dbReference>
<protein>
    <submittedName>
        <fullName evidence="4">Zinc finger protein 592</fullName>
    </submittedName>
</protein>
<dbReference type="Proteomes" id="UP000887159">
    <property type="component" value="Unassembled WGS sequence"/>
</dbReference>
<dbReference type="PANTHER" id="PTHR47222:SF5">
    <property type="entry name" value="LOW QUALITY PROTEIN: ZINC FINGER PROTEIN 532-LIKE"/>
    <property type="match status" value="1"/>
</dbReference>
<feature type="domain" description="C2H2-type" evidence="3">
    <location>
        <begin position="258"/>
        <end position="285"/>
    </location>
</feature>
<feature type="domain" description="C2H2-type" evidence="3">
    <location>
        <begin position="411"/>
        <end position="434"/>
    </location>
</feature>
<dbReference type="SUPFAM" id="SSF57667">
    <property type="entry name" value="beta-beta-alpha zinc fingers"/>
    <property type="match status" value="4"/>
</dbReference>
<feature type="domain" description="C2H2-type" evidence="3">
    <location>
        <begin position="379"/>
        <end position="406"/>
    </location>
</feature>
<dbReference type="InterPro" id="IPR045914">
    <property type="entry name" value="Zn532-like"/>
</dbReference>
<reference evidence="4" key="1">
    <citation type="submission" date="2020-08" db="EMBL/GenBank/DDBJ databases">
        <title>Multicomponent nature underlies the extraordinary mechanical properties of spider dragline silk.</title>
        <authorList>
            <person name="Kono N."/>
            <person name="Nakamura H."/>
            <person name="Mori M."/>
            <person name="Yoshida Y."/>
            <person name="Ohtoshi R."/>
            <person name="Malay A.D."/>
            <person name="Moran D.A.P."/>
            <person name="Tomita M."/>
            <person name="Numata K."/>
            <person name="Arakawa K."/>
        </authorList>
    </citation>
    <scope>NUCLEOTIDE SEQUENCE</scope>
</reference>
<organism evidence="4 5">
    <name type="scientific">Trichonephila clavipes</name>
    <name type="common">Golden silk orbweaver</name>
    <name type="synonym">Nephila clavipes</name>
    <dbReference type="NCBI Taxonomy" id="2585209"/>
    <lineage>
        <taxon>Eukaryota</taxon>
        <taxon>Metazoa</taxon>
        <taxon>Ecdysozoa</taxon>
        <taxon>Arthropoda</taxon>
        <taxon>Chelicerata</taxon>
        <taxon>Arachnida</taxon>
        <taxon>Araneae</taxon>
        <taxon>Araneomorphae</taxon>
        <taxon>Entelegynae</taxon>
        <taxon>Araneoidea</taxon>
        <taxon>Nephilidae</taxon>
        <taxon>Trichonephila</taxon>
    </lineage>
</organism>